<feature type="compositionally biased region" description="Basic and acidic residues" evidence="2">
    <location>
        <begin position="76"/>
        <end position="96"/>
    </location>
</feature>
<dbReference type="GO" id="GO:0003677">
    <property type="term" value="F:DNA binding"/>
    <property type="evidence" value="ECO:0007669"/>
    <property type="project" value="UniProtKB-KW"/>
</dbReference>
<name>A0A0W8I289_9MICO</name>
<evidence type="ECO:0008006" key="7">
    <source>
        <dbReference type="Google" id="ProtNLM"/>
    </source>
</evidence>
<protein>
    <recommendedName>
        <fullName evidence="7">Nucleoid-associated protein Lsr2</fullName>
    </recommendedName>
</protein>
<dbReference type="InterPro" id="IPR036625">
    <property type="entry name" value="E3-bd_dom_sf"/>
</dbReference>
<dbReference type="Proteomes" id="UP000054837">
    <property type="component" value="Unassembled WGS sequence"/>
</dbReference>
<feature type="domain" description="Lsr2 DNA-binding" evidence="4">
    <location>
        <begin position="77"/>
        <end position="112"/>
    </location>
</feature>
<dbReference type="Pfam" id="PF11774">
    <property type="entry name" value="Lsr2"/>
    <property type="match status" value="1"/>
</dbReference>
<dbReference type="InterPro" id="IPR055370">
    <property type="entry name" value="Lsr2_DNA-bd"/>
</dbReference>
<sequence>MAQRVITQFVSDLSGEELGKEGDTVTFGWKGSTYEVDLSTDEAAELASLLQPYLKAGRKVSGGTRRTGTSNSANQQDRERTKAIREWAKENGHSVSDRGRISAEVVAAYEAAQKG</sequence>
<keyword evidence="1" id="KW-0238">DNA-binding</keyword>
<dbReference type="InterPro" id="IPR024412">
    <property type="entry name" value="Lsr2_dim_dom"/>
</dbReference>
<evidence type="ECO:0000256" key="2">
    <source>
        <dbReference type="SAM" id="MobiDB-lite"/>
    </source>
</evidence>
<dbReference type="RefSeq" id="WP_058892544.1">
    <property type="nucleotide sequence ID" value="NZ_LQBL01000032.1"/>
</dbReference>
<proteinExistence type="predicted"/>
<comment type="caution">
    <text evidence="5">The sequence shown here is derived from an EMBL/GenBank/DDBJ whole genome shotgun (WGS) entry which is preliminary data.</text>
</comment>
<dbReference type="InterPro" id="IPR042261">
    <property type="entry name" value="Lsr2-like_dimerization"/>
</dbReference>
<dbReference type="GO" id="GO:0016746">
    <property type="term" value="F:acyltransferase activity"/>
    <property type="evidence" value="ECO:0007669"/>
    <property type="project" value="InterPro"/>
</dbReference>
<dbReference type="OrthoDB" id="4113332at2"/>
<evidence type="ECO:0000259" key="3">
    <source>
        <dbReference type="Pfam" id="PF11774"/>
    </source>
</evidence>
<organism evidence="5 6">
    <name type="scientific">Serinicoccus chungangensis</name>
    <dbReference type="NCBI Taxonomy" id="767452"/>
    <lineage>
        <taxon>Bacteria</taxon>
        <taxon>Bacillati</taxon>
        <taxon>Actinomycetota</taxon>
        <taxon>Actinomycetes</taxon>
        <taxon>Micrococcales</taxon>
        <taxon>Ornithinimicrobiaceae</taxon>
        <taxon>Serinicoccus</taxon>
    </lineage>
</organism>
<keyword evidence="6" id="KW-1185">Reference proteome</keyword>
<evidence type="ECO:0000256" key="1">
    <source>
        <dbReference type="ARBA" id="ARBA00023125"/>
    </source>
</evidence>
<gene>
    <name evidence="5" type="ORF">AVL62_10120</name>
</gene>
<feature type="region of interest" description="Disordered" evidence="2">
    <location>
        <begin position="58"/>
        <end position="96"/>
    </location>
</feature>
<evidence type="ECO:0000313" key="6">
    <source>
        <dbReference type="Proteomes" id="UP000054837"/>
    </source>
</evidence>
<evidence type="ECO:0000259" key="4">
    <source>
        <dbReference type="Pfam" id="PF23359"/>
    </source>
</evidence>
<dbReference type="Gene3D" id="4.10.320.10">
    <property type="entry name" value="E3-binding domain"/>
    <property type="match status" value="1"/>
</dbReference>
<dbReference type="Gene3D" id="3.30.60.230">
    <property type="entry name" value="Lsr2, dimerization domain"/>
    <property type="match status" value="1"/>
</dbReference>
<reference evidence="5 6" key="1">
    <citation type="submission" date="2015-12" db="EMBL/GenBank/DDBJ databases">
        <title>Serinicoccus chungangenesis strain CD08_5 genome sequencing and assembly.</title>
        <authorList>
            <person name="Chander A.M."/>
            <person name="Kaur G."/>
            <person name="Nair G.R."/>
            <person name="Dhawan D.K."/>
            <person name="Kochhar R.K."/>
            <person name="Mayilraj S."/>
            <person name="Bhadada S.K."/>
        </authorList>
    </citation>
    <scope>NUCLEOTIDE SEQUENCE [LARGE SCALE GENOMIC DNA]</scope>
    <source>
        <strain evidence="5 6">CD08_5</strain>
    </source>
</reference>
<dbReference type="STRING" id="767452.AVL62_10120"/>
<feature type="compositionally biased region" description="Polar residues" evidence="2">
    <location>
        <begin position="64"/>
        <end position="75"/>
    </location>
</feature>
<dbReference type="Pfam" id="PF23359">
    <property type="entry name" value="Lsr2_DNA-bd"/>
    <property type="match status" value="1"/>
</dbReference>
<dbReference type="EMBL" id="LQBL01000032">
    <property type="protein sequence ID" value="KUG51647.1"/>
    <property type="molecule type" value="Genomic_DNA"/>
</dbReference>
<evidence type="ECO:0000313" key="5">
    <source>
        <dbReference type="EMBL" id="KUG51647.1"/>
    </source>
</evidence>
<accession>A0A0W8I289</accession>
<dbReference type="AlphaFoldDB" id="A0A0W8I289"/>
<feature type="domain" description="Lsr2 dimerization" evidence="3">
    <location>
        <begin position="1"/>
        <end position="60"/>
    </location>
</feature>